<dbReference type="OrthoDB" id="9802447at2"/>
<feature type="domain" description="Acyl-CoA dehydrogenase/oxidase C-terminal" evidence="6">
    <location>
        <begin position="253"/>
        <end position="393"/>
    </location>
</feature>
<dbReference type="GO" id="GO:0050660">
    <property type="term" value="F:flavin adenine dinucleotide binding"/>
    <property type="evidence" value="ECO:0007669"/>
    <property type="project" value="InterPro"/>
</dbReference>
<organism evidence="9 10">
    <name type="scientific">Atopostipes suicloacalis DSM 15692</name>
    <dbReference type="NCBI Taxonomy" id="1121025"/>
    <lineage>
        <taxon>Bacteria</taxon>
        <taxon>Bacillati</taxon>
        <taxon>Bacillota</taxon>
        <taxon>Bacilli</taxon>
        <taxon>Lactobacillales</taxon>
        <taxon>Carnobacteriaceae</taxon>
        <taxon>Atopostipes</taxon>
    </lineage>
</organism>
<sequence>MNKAEILQELYPEDLLRYSEKLTEKEVDLLVKLREILETKLEPVIEEHWKNETFPFEEFKAITDLGLMNHPDLFEGREGEHKVSEYFNLFRLYELARTDTSLATFFAVHAGLGYTTLLQGGSPEQIAYYGPKFASFEMQTCFGLTEPDHGSDIAGGLATTAVKKGDTWVINGEKRWIGGAATADILPIFAKNPETNEILCFLVPGDSEGLSVEKIDGKIALRLVQNGHITLDHVKVKNEYRLPNITSFKDVSRILYTTRADVTHITSGTHAGSLKYALEYAKEREQFGRSITKFQLIQEKLARMEANTVTGIGLSYRLATLQAAGEFAEVPASVAKMQNARLLRETAALGREICGGNGITVEHKVAKFFGDAEAIYSYEGTHEINSLIIGRHLTGKGAFA</sequence>
<dbReference type="PANTHER" id="PTHR43188:SF1">
    <property type="entry name" value="ACYL-COA DEHYDROGENASE"/>
    <property type="match status" value="1"/>
</dbReference>
<evidence type="ECO:0000313" key="9">
    <source>
        <dbReference type="EMBL" id="SHE30965.1"/>
    </source>
</evidence>
<comment type="cofactor">
    <cofactor evidence="1 5">
        <name>FAD</name>
        <dbReference type="ChEBI" id="CHEBI:57692"/>
    </cofactor>
</comment>
<evidence type="ECO:0000256" key="5">
    <source>
        <dbReference type="RuleBase" id="RU362125"/>
    </source>
</evidence>
<dbReference type="EMBL" id="FQUF01000003">
    <property type="protein sequence ID" value="SHE30965.1"/>
    <property type="molecule type" value="Genomic_DNA"/>
</dbReference>
<dbReference type="SUPFAM" id="SSF47203">
    <property type="entry name" value="Acyl-CoA dehydrogenase C-terminal domain-like"/>
    <property type="match status" value="1"/>
</dbReference>
<evidence type="ECO:0000256" key="3">
    <source>
        <dbReference type="ARBA" id="ARBA00022630"/>
    </source>
</evidence>
<dbReference type="Pfam" id="PF02771">
    <property type="entry name" value="Acyl-CoA_dh_N"/>
    <property type="match status" value="1"/>
</dbReference>
<reference evidence="10" key="1">
    <citation type="submission" date="2016-11" db="EMBL/GenBank/DDBJ databases">
        <authorList>
            <person name="Varghese N."/>
            <person name="Submissions S."/>
        </authorList>
    </citation>
    <scope>NUCLEOTIDE SEQUENCE [LARGE SCALE GENOMIC DNA]</scope>
    <source>
        <strain evidence="10">DSM 15692</strain>
    </source>
</reference>
<evidence type="ECO:0000256" key="1">
    <source>
        <dbReference type="ARBA" id="ARBA00001974"/>
    </source>
</evidence>
<feature type="domain" description="Acyl-CoA dehydrogenase/oxidase N-terminal" evidence="8">
    <location>
        <begin position="23"/>
        <end position="137"/>
    </location>
</feature>
<comment type="similarity">
    <text evidence="2 5">Belongs to the acyl-CoA dehydrogenase family.</text>
</comment>
<name>A0A1M4SFK1_9LACT</name>
<dbReference type="Pfam" id="PF00441">
    <property type="entry name" value="Acyl-CoA_dh_1"/>
    <property type="match status" value="1"/>
</dbReference>
<dbReference type="PROSITE" id="PS00073">
    <property type="entry name" value="ACYL_COA_DH_2"/>
    <property type="match status" value="1"/>
</dbReference>
<keyword evidence="3 5" id="KW-0285">Flavoprotein</keyword>
<keyword evidence="10" id="KW-1185">Reference proteome</keyword>
<evidence type="ECO:0000259" key="7">
    <source>
        <dbReference type="Pfam" id="PF02770"/>
    </source>
</evidence>
<dbReference type="InterPro" id="IPR013786">
    <property type="entry name" value="AcylCoA_DH/ox_N"/>
</dbReference>
<dbReference type="Gene3D" id="1.10.540.10">
    <property type="entry name" value="Acyl-CoA dehydrogenase/oxidase, N-terminal domain"/>
    <property type="match status" value="1"/>
</dbReference>
<protein>
    <submittedName>
        <fullName evidence="9">Glutaryl-CoA dehydrogenase</fullName>
    </submittedName>
</protein>
<dbReference type="RefSeq" id="WP_073294731.1">
    <property type="nucleotide sequence ID" value="NZ_FQUF01000003.1"/>
</dbReference>
<evidence type="ECO:0000259" key="6">
    <source>
        <dbReference type="Pfam" id="PF00441"/>
    </source>
</evidence>
<dbReference type="AlphaFoldDB" id="A0A1M4SFK1"/>
<evidence type="ECO:0000313" key="10">
    <source>
        <dbReference type="Proteomes" id="UP000184128"/>
    </source>
</evidence>
<evidence type="ECO:0000259" key="8">
    <source>
        <dbReference type="Pfam" id="PF02771"/>
    </source>
</evidence>
<proteinExistence type="inferred from homology"/>
<dbReference type="InterPro" id="IPR045008">
    <property type="entry name" value="ACX4-like"/>
</dbReference>
<dbReference type="PANTHER" id="PTHR43188">
    <property type="entry name" value="ACYL-COENZYME A OXIDASE"/>
    <property type="match status" value="1"/>
</dbReference>
<gene>
    <name evidence="9" type="ORF">SAMN02745249_00162</name>
</gene>
<dbReference type="Pfam" id="PF02770">
    <property type="entry name" value="Acyl-CoA_dh_M"/>
    <property type="match status" value="1"/>
</dbReference>
<evidence type="ECO:0000256" key="2">
    <source>
        <dbReference type="ARBA" id="ARBA00009347"/>
    </source>
</evidence>
<dbReference type="InterPro" id="IPR037069">
    <property type="entry name" value="AcylCoA_DH/ox_N_sf"/>
</dbReference>
<keyword evidence="4 5" id="KW-0274">FAD</keyword>
<accession>A0A1M4SFK1</accession>
<dbReference type="InterPro" id="IPR046373">
    <property type="entry name" value="Acyl-CoA_Oxase/DH_mid-dom_sf"/>
</dbReference>
<dbReference type="Proteomes" id="UP000184128">
    <property type="component" value="Unassembled WGS sequence"/>
</dbReference>
<evidence type="ECO:0000256" key="4">
    <source>
        <dbReference type="ARBA" id="ARBA00022827"/>
    </source>
</evidence>
<dbReference type="GO" id="GO:0003995">
    <property type="term" value="F:acyl-CoA dehydrogenase activity"/>
    <property type="evidence" value="ECO:0007669"/>
    <property type="project" value="InterPro"/>
</dbReference>
<dbReference type="GO" id="GO:0006635">
    <property type="term" value="P:fatty acid beta-oxidation"/>
    <property type="evidence" value="ECO:0007669"/>
    <property type="project" value="InterPro"/>
</dbReference>
<dbReference type="Gene3D" id="2.40.110.10">
    <property type="entry name" value="Butyryl-CoA Dehydrogenase, subunit A, domain 2"/>
    <property type="match status" value="1"/>
</dbReference>
<dbReference type="InterPro" id="IPR036250">
    <property type="entry name" value="AcylCo_DH-like_C"/>
</dbReference>
<dbReference type="STRING" id="1121025.SAMN02745249_00162"/>
<dbReference type="InterPro" id="IPR006091">
    <property type="entry name" value="Acyl-CoA_Oxase/DH_mid-dom"/>
</dbReference>
<dbReference type="InterPro" id="IPR006089">
    <property type="entry name" value="Acyl-CoA_DH_CS"/>
</dbReference>
<keyword evidence="5" id="KW-0560">Oxidoreductase</keyword>
<dbReference type="InterPro" id="IPR009075">
    <property type="entry name" value="AcylCo_DH/oxidase_C"/>
</dbReference>
<dbReference type="InterPro" id="IPR009100">
    <property type="entry name" value="AcylCoA_DH/oxidase_NM_dom_sf"/>
</dbReference>
<feature type="domain" description="Acyl-CoA oxidase/dehydrogenase middle" evidence="7">
    <location>
        <begin position="141"/>
        <end position="234"/>
    </location>
</feature>
<dbReference type="SUPFAM" id="SSF56645">
    <property type="entry name" value="Acyl-CoA dehydrogenase NM domain-like"/>
    <property type="match status" value="1"/>
</dbReference>
<dbReference type="Gene3D" id="1.20.140.10">
    <property type="entry name" value="Butyryl-CoA Dehydrogenase, subunit A, domain 3"/>
    <property type="match status" value="1"/>
</dbReference>